<name>A0A7W3JML6_9MICO</name>
<comment type="caution">
    <text evidence="1">The sequence shown here is derived from an EMBL/GenBank/DDBJ whole genome shotgun (WGS) entry which is preliminary data.</text>
</comment>
<keyword evidence="2" id="KW-1185">Reference proteome</keyword>
<proteinExistence type="predicted"/>
<dbReference type="RefSeq" id="WP_167048598.1">
    <property type="nucleotide sequence ID" value="NZ_JAAOZB010000002.1"/>
</dbReference>
<dbReference type="Proteomes" id="UP000526083">
    <property type="component" value="Unassembled WGS sequence"/>
</dbReference>
<gene>
    <name evidence="1" type="ORF">FHX48_000694</name>
</gene>
<sequence length="92" mass="10218">MQEPTADFSRGDENELLGRHVFALGTELLTVVWSDGRVDGTLVQEVDQNASPDELRSIADLWESFPAWLRERAAELEESGREQSRVVASSAS</sequence>
<dbReference type="AlphaFoldDB" id="A0A7W3JML6"/>
<accession>A0A7W3JML6</accession>
<evidence type="ECO:0000313" key="2">
    <source>
        <dbReference type="Proteomes" id="UP000526083"/>
    </source>
</evidence>
<dbReference type="EMBL" id="JACGWY010000001">
    <property type="protein sequence ID" value="MBA8815642.1"/>
    <property type="molecule type" value="Genomic_DNA"/>
</dbReference>
<evidence type="ECO:0000313" key="1">
    <source>
        <dbReference type="EMBL" id="MBA8815642.1"/>
    </source>
</evidence>
<organism evidence="1 2">
    <name type="scientific">Microbacterium halimionae</name>
    <dbReference type="NCBI Taxonomy" id="1526413"/>
    <lineage>
        <taxon>Bacteria</taxon>
        <taxon>Bacillati</taxon>
        <taxon>Actinomycetota</taxon>
        <taxon>Actinomycetes</taxon>
        <taxon>Micrococcales</taxon>
        <taxon>Microbacteriaceae</taxon>
        <taxon>Microbacterium</taxon>
    </lineage>
</organism>
<reference evidence="1 2" key="1">
    <citation type="submission" date="2020-07" db="EMBL/GenBank/DDBJ databases">
        <title>Sequencing the genomes of 1000 actinobacteria strains.</title>
        <authorList>
            <person name="Klenk H.-P."/>
        </authorList>
    </citation>
    <scope>NUCLEOTIDE SEQUENCE [LARGE SCALE GENOMIC DNA]</scope>
    <source>
        <strain evidence="1 2">DSM 27576</strain>
    </source>
</reference>
<protein>
    <submittedName>
        <fullName evidence="1">Uncharacterized protein</fullName>
    </submittedName>
</protein>